<keyword evidence="3" id="KW-1185">Reference proteome</keyword>
<gene>
    <name evidence="2" type="ORF">J2Z35_001359</name>
</gene>
<evidence type="ECO:0000313" key="2">
    <source>
        <dbReference type="EMBL" id="MBP2027562.1"/>
    </source>
</evidence>
<sequence length="45" mass="5385">MTNYKIKDMKFKYIEGFEVFEKSDIMFLSITALWFLGLIILGYIL</sequence>
<organism evidence="2 3">
    <name type="scientific">Acetoanaerobium pronyense</name>
    <dbReference type="NCBI Taxonomy" id="1482736"/>
    <lineage>
        <taxon>Bacteria</taxon>
        <taxon>Bacillati</taxon>
        <taxon>Bacillota</taxon>
        <taxon>Clostridia</taxon>
        <taxon>Peptostreptococcales</taxon>
        <taxon>Filifactoraceae</taxon>
        <taxon>Acetoanaerobium</taxon>
    </lineage>
</organism>
<dbReference type="EMBL" id="JAGGLI010000012">
    <property type="protein sequence ID" value="MBP2027562.1"/>
    <property type="molecule type" value="Genomic_DNA"/>
</dbReference>
<feature type="transmembrane region" description="Helical" evidence="1">
    <location>
        <begin position="25"/>
        <end position="44"/>
    </location>
</feature>
<keyword evidence="1" id="KW-0812">Transmembrane</keyword>
<reference evidence="2 3" key="1">
    <citation type="submission" date="2021-03" db="EMBL/GenBank/DDBJ databases">
        <title>Genomic Encyclopedia of Type Strains, Phase IV (KMG-IV): sequencing the most valuable type-strain genomes for metagenomic binning, comparative biology and taxonomic classification.</title>
        <authorList>
            <person name="Goeker M."/>
        </authorList>
    </citation>
    <scope>NUCLEOTIDE SEQUENCE [LARGE SCALE GENOMIC DNA]</scope>
    <source>
        <strain evidence="2 3">DSM 27512</strain>
    </source>
</reference>
<proteinExistence type="predicted"/>
<accession>A0ABS4KIG7</accession>
<evidence type="ECO:0000313" key="3">
    <source>
        <dbReference type="Proteomes" id="UP001314903"/>
    </source>
</evidence>
<keyword evidence="1" id="KW-0472">Membrane</keyword>
<protein>
    <submittedName>
        <fullName evidence="2">Uncharacterized protein</fullName>
    </submittedName>
</protein>
<dbReference type="RefSeq" id="WP_209660619.1">
    <property type="nucleotide sequence ID" value="NZ_JAGGLI010000012.1"/>
</dbReference>
<comment type="caution">
    <text evidence="2">The sequence shown here is derived from an EMBL/GenBank/DDBJ whole genome shotgun (WGS) entry which is preliminary data.</text>
</comment>
<evidence type="ECO:0000256" key="1">
    <source>
        <dbReference type="SAM" id="Phobius"/>
    </source>
</evidence>
<keyword evidence="1" id="KW-1133">Transmembrane helix</keyword>
<name>A0ABS4KIG7_9FIRM</name>
<dbReference type="Proteomes" id="UP001314903">
    <property type="component" value="Unassembled WGS sequence"/>
</dbReference>